<organism evidence="20 21">
    <name type="scientific">Candidatus Doudnabacteria bacterium RIFCSPHIGHO2_01_FULL_45_18</name>
    <dbReference type="NCBI Taxonomy" id="1817823"/>
    <lineage>
        <taxon>Bacteria</taxon>
        <taxon>Candidatus Doudnaibacteriota</taxon>
    </lineage>
</organism>
<comment type="subcellular location">
    <subcellularLocation>
        <location evidence="1 17">Cell membrane</location>
        <topology evidence="1 17">Multi-pass membrane protein</topology>
    </subcellularLocation>
</comment>
<dbReference type="InterPro" id="IPR024791">
    <property type="entry name" value="Cyt_c/ubiquinol_Oxase_su3"/>
</dbReference>
<dbReference type="InterPro" id="IPR033946">
    <property type="entry name" value="Ubiquinol_oxase_su3_dom"/>
</dbReference>
<evidence type="ECO:0000256" key="12">
    <source>
        <dbReference type="ARBA" id="ARBA00025694"/>
    </source>
</evidence>
<sequence length="191" mass="21681">MNKHLEQPNDKIFFGFWVYLMTDLLMFAVLFATYAVLRNNTFGGISIQEIFDPPFVLVETLILLTSSFTCGLAILAVNRNNKNLVLTWFRVTFLLGVAFLTMELTEFSHLISEGSSFQASAFLSSFFTLVGTHGLHIAVGLLWIVTLLTKVWKRGLDSGTVRQLTLLSLFWHFLDLVWIFIFTIVYLIGGI</sequence>
<evidence type="ECO:0000313" key="20">
    <source>
        <dbReference type="EMBL" id="OGE80447.1"/>
    </source>
</evidence>
<evidence type="ECO:0000256" key="11">
    <source>
        <dbReference type="ARBA" id="ARBA00023136"/>
    </source>
</evidence>
<evidence type="ECO:0000259" key="19">
    <source>
        <dbReference type="PROSITE" id="PS50253"/>
    </source>
</evidence>
<feature type="transmembrane region" description="Helical" evidence="18">
    <location>
        <begin position="12"/>
        <end position="35"/>
    </location>
</feature>
<evidence type="ECO:0000256" key="2">
    <source>
        <dbReference type="ARBA" id="ARBA00010581"/>
    </source>
</evidence>
<feature type="transmembrane region" description="Helical" evidence="18">
    <location>
        <begin position="122"/>
        <end position="148"/>
    </location>
</feature>
<evidence type="ECO:0000256" key="7">
    <source>
        <dbReference type="ARBA" id="ARBA00022692"/>
    </source>
</evidence>
<accession>A0A1F5NS24</accession>
<evidence type="ECO:0000256" key="3">
    <source>
        <dbReference type="ARBA" id="ARBA00011700"/>
    </source>
</evidence>
<evidence type="ECO:0000256" key="9">
    <source>
        <dbReference type="ARBA" id="ARBA00022989"/>
    </source>
</evidence>
<dbReference type="Gene3D" id="1.20.120.80">
    <property type="entry name" value="Cytochrome c oxidase, subunit III, four-helix bundle"/>
    <property type="match status" value="1"/>
</dbReference>
<keyword evidence="6" id="KW-1003">Cell membrane</keyword>
<reference evidence="20 21" key="1">
    <citation type="journal article" date="2016" name="Nat. Commun.">
        <title>Thousands of microbial genomes shed light on interconnected biogeochemical processes in an aquifer system.</title>
        <authorList>
            <person name="Anantharaman K."/>
            <person name="Brown C.T."/>
            <person name="Hug L.A."/>
            <person name="Sharon I."/>
            <person name="Castelle C.J."/>
            <person name="Probst A.J."/>
            <person name="Thomas B.C."/>
            <person name="Singh A."/>
            <person name="Wilkins M.J."/>
            <person name="Karaoz U."/>
            <person name="Brodie E.L."/>
            <person name="Williams K.H."/>
            <person name="Hubbard S.S."/>
            <person name="Banfield J.F."/>
        </authorList>
    </citation>
    <scope>NUCLEOTIDE SEQUENCE [LARGE SCALE GENOMIC DNA]</scope>
</reference>
<keyword evidence="7 17" id="KW-0812">Transmembrane</keyword>
<protein>
    <recommendedName>
        <fullName evidence="4">Cytochrome bo(3) ubiquinol oxidase subunit 3</fullName>
    </recommendedName>
    <alternativeName>
        <fullName evidence="15">Cytochrome o ubiquinol oxidase subunit 3</fullName>
    </alternativeName>
    <alternativeName>
        <fullName evidence="13">Oxidase bo(3) subunit 3</fullName>
    </alternativeName>
    <alternativeName>
        <fullName evidence="16">Ubiquinol oxidase polypeptide III</fullName>
    </alternativeName>
    <alternativeName>
        <fullName evidence="14">Ubiquinol oxidase subunit 3</fullName>
    </alternativeName>
</protein>
<dbReference type="EMBL" id="MFEJ01000012">
    <property type="protein sequence ID" value="OGE80447.1"/>
    <property type="molecule type" value="Genomic_DNA"/>
</dbReference>
<evidence type="ECO:0000256" key="13">
    <source>
        <dbReference type="ARBA" id="ARBA00030072"/>
    </source>
</evidence>
<dbReference type="Pfam" id="PF00510">
    <property type="entry name" value="COX3"/>
    <property type="match status" value="1"/>
</dbReference>
<dbReference type="FunFam" id="1.20.120.80:FF:000001">
    <property type="entry name" value="Cytochrome (Ubi)quinol oxidase subunit III"/>
    <property type="match status" value="1"/>
</dbReference>
<dbReference type="Proteomes" id="UP000176233">
    <property type="component" value="Unassembled WGS sequence"/>
</dbReference>
<dbReference type="InterPro" id="IPR013833">
    <property type="entry name" value="Cyt_c_oxidase_su3_a-hlx"/>
</dbReference>
<keyword evidence="10" id="KW-0560">Oxidoreductase</keyword>
<gene>
    <name evidence="20" type="ORF">A2660_03170</name>
</gene>
<evidence type="ECO:0000256" key="8">
    <source>
        <dbReference type="ARBA" id="ARBA00022982"/>
    </source>
</evidence>
<feature type="transmembrane region" description="Helical" evidence="18">
    <location>
        <begin position="169"/>
        <end position="189"/>
    </location>
</feature>
<evidence type="ECO:0000256" key="1">
    <source>
        <dbReference type="ARBA" id="ARBA00004651"/>
    </source>
</evidence>
<dbReference type="GO" id="GO:0004129">
    <property type="term" value="F:cytochrome-c oxidase activity"/>
    <property type="evidence" value="ECO:0007669"/>
    <property type="project" value="InterPro"/>
</dbReference>
<dbReference type="GO" id="GO:0019646">
    <property type="term" value="P:aerobic electron transport chain"/>
    <property type="evidence" value="ECO:0007669"/>
    <property type="project" value="InterPro"/>
</dbReference>
<keyword evidence="8" id="KW-0249">Electron transport</keyword>
<evidence type="ECO:0000256" key="4">
    <source>
        <dbReference type="ARBA" id="ARBA00014687"/>
    </source>
</evidence>
<feature type="transmembrane region" description="Helical" evidence="18">
    <location>
        <begin position="84"/>
        <end position="102"/>
    </location>
</feature>
<comment type="similarity">
    <text evidence="2 17">Belongs to the cytochrome c oxidase subunit 3 family.</text>
</comment>
<dbReference type="CDD" id="cd02863">
    <property type="entry name" value="Ubiquinol_oxidase_III"/>
    <property type="match status" value="1"/>
</dbReference>
<dbReference type="InterPro" id="IPR014206">
    <property type="entry name" value="Cyt_c_ubiqinol_oxidase_su3"/>
</dbReference>
<evidence type="ECO:0000256" key="16">
    <source>
        <dbReference type="ARBA" id="ARBA00032717"/>
    </source>
</evidence>
<keyword evidence="9 18" id="KW-1133">Transmembrane helix</keyword>
<feature type="domain" description="Heme-copper oxidase subunit III family profile" evidence="19">
    <location>
        <begin position="1"/>
        <end position="190"/>
    </location>
</feature>
<proteinExistence type="inferred from homology"/>
<comment type="subunit">
    <text evidence="3">Heterooctamer of two A chains, two B chains, two C chains and two D chains.</text>
</comment>
<evidence type="ECO:0000256" key="15">
    <source>
        <dbReference type="ARBA" id="ARBA00032189"/>
    </source>
</evidence>
<dbReference type="NCBIfam" id="TIGR02842">
    <property type="entry name" value="CyoC"/>
    <property type="match status" value="1"/>
</dbReference>
<evidence type="ECO:0000256" key="14">
    <source>
        <dbReference type="ARBA" id="ARBA00031884"/>
    </source>
</evidence>
<dbReference type="AlphaFoldDB" id="A0A1F5NS24"/>
<evidence type="ECO:0000256" key="17">
    <source>
        <dbReference type="RuleBase" id="RU003376"/>
    </source>
</evidence>
<dbReference type="PROSITE" id="PS50253">
    <property type="entry name" value="COX3"/>
    <property type="match status" value="1"/>
</dbReference>
<dbReference type="PANTHER" id="PTHR11403">
    <property type="entry name" value="CYTOCHROME C OXIDASE SUBUNIT III"/>
    <property type="match status" value="1"/>
</dbReference>
<feature type="transmembrane region" description="Helical" evidence="18">
    <location>
        <begin position="55"/>
        <end position="77"/>
    </location>
</feature>
<keyword evidence="11 18" id="KW-0472">Membrane</keyword>
<dbReference type="GO" id="GO:0005886">
    <property type="term" value="C:plasma membrane"/>
    <property type="evidence" value="ECO:0007669"/>
    <property type="project" value="UniProtKB-SubCell"/>
</dbReference>
<dbReference type="PANTHER" id="PTHR11403:SF2">
    <property type="entry name" value="CYTOCHROME BO(3) UBIQUINOL OXIDASE SUBUNIT 3"/>
    <property type="match status" value="1"/>
</dbReference>
<keyword evidence="5" id="KW-0813">Transport</keyword>
<dbReference type="SUPFAM" id="SSF81452">
    <property type="entry name" value="Cytochrome c oxidase subunit III-like"/>
    <property type="match status" value="1"/>
</dbReference>
<dbReference type="InterPro" id="IPR000298">
    <property type="entry name" value="Cyt_c_oxidase-like_su3"/>
</dbReference>
<comment type="caution">
    <text evidence="20">The sequence shown here is derived from an EMBL/GenBank/DDBJ whole genome shotgun (WGS) entry which is preliminary data.</text>
</comment>
<evidence type="ECO:0000313" key="21">
    <source>
        <dbReference type="Proteomes" id="UP000176233"/>
    </source>
</evidence>
<evidence type="ECO:0000256" key="6">
    <source>
        <dbReference type="ARBA" id="ARBA00022475"/>
    </source>
</evidence>
<evidence type="ECO:0000256" key="5">
    <source>
        <dbReference type="ARBA" id="ARBA00022448"/>
    </source>
</evidence>
<evidence type="ECO:0000256" key="10">
    <source>
        <dbReference type="ARBA" id="ARBA00023002"/>
    </source>
</evidence>
<name>A0A1F5NS24_9BACT</name>
<dbReference type="InterPro" id="IPR035973">
    <property type="entry name" value="Cyt_c_oxidase_su3-like_sf"/>
</dbReference>
<evidence type="ECO:0000256" key="18">
    <source>
        <dbReference type="SAM" id="Phobius"/>
    </source>
</evidence>
<dbReference type="GO" id="GO:0009486">
    <property type="term" value="F:cytochrome bo3 ubiquinol oxidase activity"/>
    <property type="evidence" value="ECO:0007669"/>
    <property type="project" value="InterPro"/>
</dbReference>
<comment type="function">
    <text evidence="12">Cytochrome bo(3) ubiquinol terminal oxidase is the component of the aerobic respiratory chain of E.coli that predominates when cells are grown at high aeration. Has proton pump activity across the membrane in addition to electron transfer, pumping 2 protons/electron.</text>
</comment>